<protein>
    <submittedName>
        <fullName evidence="1">Uncharacterized protein</fullName>
    </submittedName>
</protein>
<reference evidence="1" key="1">
    <citation type="journal article" date="2013" name="Proc. Natl. Acad. Sci. U.S.A.">
        <title>Mapping gene clusters within arrayed metagenomic libraries to expand the structural diversity of biomedically relevant natural products.</title>
        <authorList>
            <person name="Owen J.G."/>
            <person name="Reddy B.V."/>
            <person name="Ternei M.A."/>
            <person name="Charlop-Powers Z."/>
            <person name="Calle P.Y."/>
            <person name="Kim J.H."/>
            <person name="Brady S.F."/>
        </authorList>
    </citation>
    <scope>NUCLEOTIDE SEQUENCE</scope>
</reference>
<dbReference type="AlphaFoldDB" id="S5UD89"/>
<name>S5UD89_9BACT</name>
<dbReference type="EMBL" id="KF264562">
    <property type="protein sequence ID" value="AGS49907.1"/>
    <property type="molecule type" value="Genomic_DNA"/>
</dbReference>
<accession>S5UD89</accession>
<sequence length="25" mass="2965">MESYKQLSSCLLMELINLLHKRLSN</sequence>
<organism evidence="1">
    <name type="scientific">uncultured bacterium esnapd22</name>
    <dbReference type="NCBI Taxonomy" id="1366604"/>
    <lineage>
        <taxon>Bacteria</taxon>
        <taxon>environmental samples</taxon>
    </lineage>
</organism>
<evidence type="ECO:0000313" key="1">
    <source>
        <dbReference type="EMBL" id="AGS49907.1"/>
    </source>
</evidence>
<proteinExistence type="predicted"/>